<evidence type="ECO:0000256" key="3">
    <source>
        <dbReference type="ARBA" id="ARBA00022553"/>
    </source>
</evidence>
<dbReference type="Gene3D" id="3.30.565.10">
    <property type="entry name" value="Histidine kinase-like ATPase, C-terminal domain"/>
    <property type="match status" value="1"/>
</dbReference>
<comment type="caution">
    <text evidence="10">The sequence shown here is derived from an EMBL/GenBank/DDBJ whole genome shotgun (WGS) entry which is preliminary data.</text>
</comment>
<dbReference type="CDD" id="cd00082">
    <property type="entry name" value="HisKA"/>
    <property type="match status" value="1"/>
</dbReference>
<dbReference type="Pfam" id="PF00512">
    <property type="entry name" value="HisKA"/>
    <property type="match status" value="1"/>
</dbReference>
<evidence type="ECO:0000313" key="10">
    <source>
        <dbReference type="EMBL" id="MFC4308700.1"/>
    </source>
</evidence>
<dbReference type="PRINTS" id="PR00344">
    <property type="entry name" value="BCTRLSENSOR"/>
</dbReference>
<dbReference type="InterPro" id="IPR011006">
    <property type="entry name" value="CheY-like_superfamily"/>
</dbReference>
<feature type="coiled-coil region" evidence="7">
    <location>
        <begin position="128"/>
        <end position="166"/>
    </location>
</feature>
<dbReference type="InterPro" id="IPR050351">
    <property type="entry name" value="BphY/WalK/GraS-like"/>
</dbReference>
<evidence type="ECO:0000259" key="8">
    <source>
        <dbReference type="PROSITE" id="PS50109"/>
    </source>
</evidence>
<evidence type="ECO:0000256" key="5">
    <source>
        <dbReference type="ARBA" id="ARBA00022777"/>
    </source>
</evidence>
<proteinExistence type="predicted"/>
<feature type="domain" description="Histidine kinase" evidence="8">
    <location>
        <begin position="176"/>
        <end position="390"/>
    </location>
</feature>
<dbReference type="InterPro" id="IPR005467">
    <property type="entry name" value="His_kinase_dom"/>
</dbReference>
<dbReference type="SUPFAM" id="SSF52172">
    <property type="entry name" value="CheY-like"/>
    <property type="match status" value="1"/>
</dbReference>
<gene>
    <name evidence="10" type="ORF">ACFPN2_06370</name>
</gene>
<dbReference type="Pfam" id="PF00072">
    <property type="entry name" value="Response_reg"/>
    <property type="match status" value="1"/>
</dbReference>
<comment type="catalytic activity">
    <reaction evidence="1">
        <text>ATP + protein L-histidine = ADP + protein N-phospho-L-histidine.</text>
        <dbReference type="EC" id="2.7.13.3"/>
    </reaction>
</comment>
<dbReference type="SMART" id="SM00388">
    <property type="entry name" value="HisKA"/>
    <property type="match status" value="1"/>
</dbReference>
<dbReference type="Pfam" id="PF02518">
    <property type="entry name" value="HATPase_c"/>
    <property type="match status" value="1"/>
</dbReference>
<dbReference type="InterPro" id="IPR036097">
    <property type="entry name" value="HisK_dim/P_sf"/>
</dbReference>
<dbReference type="SUPFAM" id="SSF55874">
    <property type="entry name" value="ATPase domain of HSP90 chaperone/DNA topoisomerase II/histidine kinase"/>
    <property type="match status" value="1"/>
</dbReference>
<dbReference type="Gene3D" id="3.40.50.2300">
    <property type="match status" value="1"/>
</dbReference>
<keyword evidence="4" id="KW-0808">Transferase</keyword>
<organism evidence="10 11">
    <name type="scientific">Steroidobacter flavus</name>
    <dbReference type="NCBI Taxonomy" id="1842136"/>
    <lineage>
        <taxon>Bacteria</taxon>
        <taxon>Pseudomonadati</taxon>
        <taxon>Pseudomonadota</taxon>
        <taxon>Gammaproteobacteria</taxon>
        <taxon>Steroidobacterales</taxon>
        <taxon>Steroidobacteraceae</taxon>
        <taxon>Steroidobacter</taxon>
    </lineage>
</organism>
<evidence type="ECO:0000313" key="11">
    <source>
        <dbReference type="Proteomes" id="UP001595904"/>
    </source>
</evidence>
<dbReference type="PANTHER" id="PTHR42878:SF15">
    <property type="entry name" value="BACTERIOPHYTOCHROME"/>
    <property type="match status" value="1"/>
</dbReference>
<dbReference type="PANTHER" id="PTHR42878">
    <property type="entry name" value="TWO-COMPONENT HISTIDINE KINASE"/>
    <property type="match status" value="1"/>
</dbReference>
<dbReference type="PROSITE" id="PS50110">
    <property type="entry name" value="RESPONSE_REGULATORY"/>
    <property type="match status" value="1"/>
</dbReference>
<keyword evidence="3 6" id="KW-0597">Phosphoprotein</keyword>
<dbReference type="InterPro" id="IPR001789">
    <property type="entry name" value="Sig_transdc_resp-reg_receiver"/>
</dbReference>
<dbReference type="SMART" id="SM00448">
    <property type="entry name" value="REC"/>
    <property type="match status" value="1"/>
</dbReference>
<dbReference type="EMBL" id="JBHSDU010000003">
    <property type="protein sequence ID" value="MFC4308700.1"/>
    <property type="molecule type" value="Genomic_DNA"/>
</dbReference>
<feature type="domain" description="Response regulatory" evidence="9">
    <location>
        <begin position="9"/>
        <end position="126"/>
    </location>
</feature>
<dbReference type="RefSeq" id="WP_380595784.1">
    <property type="nucleotide sequence ID" value="NZ_JBHSDU010000003.1"/>
</dbReference>
<dbReference type="Gene3D" id="1.10.287.130">
    <property type="match status" value="1"/>
</dbReference>
<protein>
    <recommendedName>
        <fullName evidence="2">histidine kinase</fullName>
        <ecNumber evidence="2">2.7.13.3</ecNumber>
    </recommendedName>
</protein>
<keyword evidence="7" id="KW-0175">Coiled coil</keyword>
<dbReference type="Proteomes" id="UP001595904">
    <property type="component" value="Unassembled WGS sequence"/>
</dbReference>
<keyword evidence="5" id="KW-0418">Kinase</keyword>
<evidence type="ECO:0000256" key="6">
    <source>
        <dbReference type="PROSITE-ProRule" id="PRU00169"/>
    </source>
</evidence>
<keyword evidence="11" id="KW-1185">Reference proteome</keyword>
<accession>A0ABV8SNZ8</accession>
<evidence type="ECO:0000256" key="1">
    <source>
        <dbReference type="ARBA" id="ARBA00000085"/>
    </source>
</evidence>
<dbReference type="SMART" id="SM00387">
    <property type="entry name" value="HATPase_c"/>
    <property type="match status" value="1"/>
</dbReference>
<sequence>MIKAAHKSNILLVDDEQANLDALEAVLEGLGQNLITARRGEQALKCVLEYDFAVILLDVQMPGMSGIEAAALIRGRERSRATPIIFLTGMMRTAEMVFSGYSAGAVDYLMKPLEPEVLRAKVAVFVELDKARHELEQEISERVRIAEQVTELNSALREKNDDLLAANADLESFCHSVSHDLRMPLRHIHSYVSMLEASAGAKLNSEERRHVQTVQKAALRMTRLIDDLLAFSRIGRAAMHRQRIRMDDLIDETFQELGPELSDRHIDWERRAIPDTVGDPQLMKQVWVNLLANAVKYTRPRDPAKIEIGADVGTNEVVYYVKDNGVGFNMQYADRLFGVFQRLHAEKDFEGTGVGLANVRRIVQRHGGRTWAEGAEGRGATVYFSMPIAGNA</sequence>
<dbReference type="InterPro" id="IPR004358">
    <property type="entry name" value="Sig_transdc_His_kin-like_C"/>
</dbReference>
<dbReference type="EC" id="2.7.13.3" evidence="2"/>
<evidence type="ECO:0000259" key="9">
    <source>
        <dbReference type="PROSITE" id="PS50110"/>
    </source>
</evidence>
<feature type="modified residue" description="4-aspartylphosphate" evidence="6">
    <location>
        <position position="58"/>
    </location>
</feature>
<dbReference type="SUPFAM" id="SSF47384">
    <property type="entry name" value="Homodimeric domain of signal transducing histidine kinase"/>
    <property type="match status" value="1"/>
</dbReference>
<dbReference type="InterPro" id="IPR003594">
    <property type="entry name" value="HATPase_dom"/>
</dbReference>
<evidence type="ECO:0000256" key="2">
    <source>
        <dbReference type="ARBA" id="ARBA00012438"/>
    </source>
</evidence>
<dbReference type="InterPro" id="IPR003661">
    <property type="entry name" value="HisK_dim/P_dom"/>
</dbReference>
<dbReference type="PROSITE" id="PS50109">
    <property type="entry name" value="HIS_KIN"/>
    <property type="match status" value="1"/>
</dbReference>
<evidence type="ECO:0000256" key="7">
    <source>
        <dbReference type="SAM" id="Coils"/>
    </source>
</evidence>
<name>A0ABV8SNZ8_9GAMM</name>
<evidence type="ECO:0000256" key="4">
    <source>
        <dbReference type="ARBA" id="ARBA00022679"/>
    </source>
</evidence>
<dbReference type="InterPro" id="IPR036890">
    <property type="entry name" value="HATPase_C_sf"/>
</dbReference>
<reference evidence="11" key="1">
    <citation type="journal article" date="2019" name="Int. J. Syst. Evol. Microbiol.">
        <title>The Global Catalogue of Microorganisms (GCM) 10K type strain sequencing project: providing services to taxonomists for standard genome sequencing and annotation.</title>
        <authorList>
            <consortium name="The Broad Institute Genomics Platform"/>
            <consortium name="The Broad Institute Genome Sequencing Center for Infectious Disease"/>
            <person name="Wu L."/>
            <person name="Ma J."/>
        </authorList>
    </citation>
    <scope>NUCLEOTIDE SEQUENCE [LARGE SCALE GENOMIC DNA]</scope>
    <source>
        <strain evidence="11">CGMCC 1.10759</strain>
    </source>
</reference>